<dbReference type="KEGG" id="ail:FLP10_15025"/>
<dbReference type="AlphaFoldDB" id="A0A5C1YJ84"/>
<dbReference type="Proteomes" id="UP000324678">
    <property type="component" value="Chromosome"/>
</dbReference>
<keyword evidence="2" id="KW-1185">Reference proteome</keyword>
<reference evidence="1 2" key="1">
    <citation type="submission" date="2019-09" db="EMBL/GenBank/DDBJ databases">
        <title>Genome sequencing of strain KACC 19306.</title>
        <authorList>
            <person name="Heo J."/>
            <person name="Kim S.-J."/>
            <person name="Kim J.-S."/>
            <person name="Hong S.-B."/>
            <person name="Kwon S.-W."/>
        </authorList>
    </citation>
    <scope>NUCLEOTIDE SEQUENCE [LARGE SCALE GENOMIC DNA]</scope>
    <source>
        <strain evidence="1 2">KACC 19306</strain>
    </source>
</reference>
<proteinExistence type="predicted"/>
<organism evidence="1 2">
    <name type="scientific">Agromyces intestinalis</name>
    <dbReference type="NCBI Taxonomy" id="2592652"/>
    <lineage>
        <taxon>Bacteria</taxon>
        <taxon>Bacillati</taxon>
        <taxon>Actinomycetota</taxon>
        <taxon>Actinomycetes</taxon>
        <taxon>Micrococcales</taxon>
        <taxon>Microbacteriaceae</taxon>
        <taxon>Agromyces</taxon>
    </lineage>
</organism>
<evidence type="ECO:0000313" key="2">
    <source>
        <dbReference type="Proteomes" id="UP000324678"/>
    </source>
</evidence>
<dbReference type="OrthoDB" id="3692970at2"/>
<name>A0A5C1YJ84_9MICO</name>
<dbReference type="EMBL" id="CP043505">
    <property type="protein sequence ID" value="QEO15595.1"/>
    <property type="molecule type" value="Genomic_DNA"/>
</dbReference>
<gene>
    <name evidence="1" type="ORF">FLP10_15025</name>
</gene>
<dbReference type="RefSeq" id="WP_149161608.1">
    <property type="nucleotide sequence ID" value="NZ_CP043505.1"/>
</dbReference>
<protein>
    <submittedName>
        <fullName evidence="1">Antitoxin</fullName>
    </submittedName>
</protein>
<sequence length="74" mass="8050">MKVSNSLDEADAAFLAADVARGVCESRSAAVAAFIRLLREREFMQSYLDEFELWGRSDGADDWECASGDGLADA</sequence>
<accession>A0A5C1YJ84</accession>
<evidence type="ECO:0000313" key="1">
    <source>
        <dbReference type="EMBL" id="QEO15595.1"/>
    </source>
</evidence>